<comment type="caution">
    <text evidence="7">The sequence shown here is derived from an EMBL/GenBank/DDBJ whole genome shotgun (WGS) entry which is preliminary data.</text>
</comment>
<dbReference type="InterPro" id="IPR006680">
    <property type="entry name" value="Amidohydro-rel"/>
</dbReference>
<feature type="domain" description="Amidohydrolase-related" evidence="6">
    <location>
        <begin position="57"/>
        <end position="388"/>
    </location>
</feature>
<name>A0ABS2NEF9_9BACI</name>
<sequence length="400" mass="44337">MKSTIFTNARIVLENGIMEDGYIGIQEDKIKEIGRMQSCPTLKDFHQVINCENKGWLLPGMIDIHIHGIGGSDVMDASIESLDKMTHLLPQEGTTAFLATTMTNPIDKIEKAIENVTEYMENHCHKGQAEVLGIHLEGPFIHPKQKGAQPEKDIIPPNIELFKKWQNLAHQHIRLVTLAPELDPKHTLIRYLKETGVIASMGHTDATYNEVKKAVGAGLSQATHLFNGMRGLHHREPGAAGAALLLDEMTIEIIADGIHVNPALMKLIYRLKGPENMVLITDSIRAKCLKNGTYDLGGQEVEVTDGRAWLTAQNSLAGSVLKLHEGRRNMEEWLDLGIQELMRMTSSTPAKKLGIYDRKGSLTVGKDADLILLNEKGDVQLTVCRGEMAWSSSHKFLKPV</sequence>
<dbReference type="PANTHER" id="PTHR11113:SF14">
    <property type="entry name" value="N-ACETYLGLUCOSAMINE-6-PHOSPHATE DEACETYLASE"/>
    <property type="match status" value="1"/>
</dbReference>
<dbReference type="Gene3D" id="2.30.40.10">
    <property type="entry name" value="Urease, subunit C, domain 1"/>
    <property type="match status" value="1"/>
</dbReference>
<dbReference type="CDD" id="cd00854">
    <property type="entry name" value="NagA"/>
    <property type="match status" value="1"/>
</dbReference>
<evidence type="ECO:0000256" key="3">
    <source>
        <dbReference type="ARBA" id="ARBA00022801"/>
    </source>
</evidence>
<dbReference type="GO" id="GO:0008448">
    <property type="term" value="F:N-acetylglucosamine-6-phosphate deacetylase activity"/>
    <property type="evidence" value="ECO:0007669"/>
    <property type="project" value="UniProtKB-EC"/>
</dbReference>
<dbReference type="SUPFAM" id="SSF51556">
    <property type="entry name" value="Metallo-dependent hydrolases"/>
    <property type="match status" value="1"/>
</dbReference>
<keyword evidence="4 5" id="KW-0119">Carbohydrate metabolism</keyword>
<dbReference type="InterPro" id="IPR032466">
    <property type="entry name" value="Metal_Hydrolase"/>
</dbReference>
<dbReference type="Gene3D" id="3.20.20.140">
    <property type="entry name" value="Metal-dependent hydrolases"/>
    <property type="match status" value="1"/>
</dbReference>
<dbReference type="PANTHER" id="PTHR11113">
    <property type="entry name" value="N-ACETYLGLUCOSAMINE-6-PHOSPHATE DEACETYLASE"/>
    <property type="match status" value="1"/>
</dbReference>
<evidence type="ECO:0000256" key="1">
    <source>
        <dbReference type="ARBA" id="ARBA00010716"/>
    </source>
</evidence>
<evidence type="ECO:0000313" key="7">
    <source>
        <dbReference type="EMBL" id="MBM7585956.1"/>
    </source>
</evidence>
<dbReference type="Pfam" id="PF01979">
    <property type="entry name" value="Amidohydro_1"/>
    <property type="match status" value="1"/>
</dbReference>
<evidence type="ECO:0000256" key="4">
    <source>
        <dbReference type="ARBA" id="ARBA00023277"/>
    </source>
</evidence>
<evidence type="ECO:0000256" key="2">
    <source>
        <dbReference type="ARBA" id="ARBA00022723"/>
    </source>
</evidence>
<dbReference type="NCBIfam" id="TIGR00221">
    <property type="entry name" value="nagA"/>
    <property type="match status" value="1"/>
</dbReference>
<protein>
    <submittedName>
        <fullName evidence="7">N-acetylglucosamine-6-phosphate deacetylase</fullName>
        <ecNumber evidence="7">3.5.1.25</ecNumber>
    </submittedName>
</protein>
<dbReference type="EC" id="3.5.1.25" evidence="7"/>
<dbReference type="EMBL" id="JAFBDZ010000002">
    <property type="protein sequence ID" value="MBM7585956.1"/>
    <property type="molecule type" value="Genomic_DNA"/>
</dbReference>
<accession>A0ABS2NEF9</accession>
<evidence type="ECO:0000256" key="5">
    <source>
        <dbReference type="PIRNR" id="PIRNR038994"/>
    </source>
</evidence>
<dbReference type="Proteomes" id="UP001646157">
    <property type="component" value="Unassembled WGS sequence"/>
</dbReference>
<dbReference type="PIRSF" id="PIRSF038994">
    <property type="entry name" value="NagA"/>
    <property type="match status" value="1"/>
</dbReference>
<dbReference type="InterPro" id="IPR011059">
    <property type="entry name" value="Metal-dep_hydrolase_composite"/>
</dbReference>
<keyword evidence="3 5" id="KW-0378">Hydrolase</keyword>
<evidence type="ECO:0000259" key="6">
    <source>
        <dbReference type="Pfam" id="PF01979"/>
    </source>
</evidence>
<dbReference type="RefSeq" id="WP_205172888.1">
    <property type="nucleotide sequence ID" value="NZ_JAFBDZ010000002.1"/>
</dbReference>
<keyword evidence="2" id="KW-0479">Metal-binding</keyword>
<dbReference type="InterPro" id="IPR003764">
    <property type="entry name" value="GlcNAc_6-P_deAcase"/>
</dbReference>
<proteinExistence type="inferred from homology"/>
<organism evidence="7 8">
    <name type="scientific">Rossellomorea pakistanensis</name>
    <dbReference type="NCBI Taxonomy" id="992288"/>
    <lineage>
        <taxon>Bacteria</taxon>
        <taxon>Bacillati</taxon>
        <taxon>Bacillota</taxon>
        <taxon>Bacilli</taxon>
        <taxon>Bacillales</taxon>
        <taxon>Bacillaceae</taxon>
        <taxon>Rossellomorea</taxon>
    </lineage>
</organism>
<keyword evidence="8" id="KW-1185">Reference proteome</keyword>
<gene>
    <name evidence="7" type="ORF">JOC86_002498</name>
</gene>
<reference evidence="7 8" key="1">
    <citation type="submission" date="2021-01" db="EMBL/GenBank/DDBJ databases">
        <title>Genomic Encyclopedia of Type Strains, Phase IV (KMG-IV): sequencing the most valuable type-strain genomes for metagenomic binning, comparative biology and taxonomic classification.</title>
        <authorList>
            <person name="Goeker M."/>
        </authorList>
    </citation>
    <scope>NUCLEOTIDE SEQUENCE [LARGE SCALE GENOMIC DNA]</scope>
    <source>
        <strain evidence="7 8">DSM 24834</strain>
    </source>
</reference>
<comment type="similarity">
    <text evidence="1 5">Belongs to the metallo-dependent hydrolases superfamily. NagA family.</text>
</comment>
<dbReference type="SUPFAM" id="SSF51338">
    <property type="entry name" value="Composite domain of metallo-dependent hydrolases"/>
    <property type="match status" value="1"/>
</dbReference>
<evidence type="ECO:0000313" key="8">
    <source>
        <dbReference type="Proteomes" id="UP001646157"/>
    </source>
</evidence>